<dbReference type="RefSeq" id="WP_251464058.1">
    <property type="nucleotide sequence ID" value="NZ_CP097327.1"/>
</dbReference>
<evidence type="ECO:0000259" key="7">
    <source>
        <dbReference type="Pfam" id="PF00296"/>
    </source>
</evidence>
<reference evidence="9" key="2">
    <citation type="submission" date="2023-01" db="EMBL/GenBank/DDBJ databases">
        <title>The prevalence of carbapenem-resistant bacteria in aquaculture in China and the genetic diversity of carbapenem-resistant genes.</title>
        <authorList>
            <person name="Wen R."/>
        </authorList>
    </citation>
    <scope>NUCLEOTIDE SEQUENCE</scope>
    <source>
        <strain evidence="9">PVA41-chromosome</strain>
    </source>
</reference>
<dbReference type="AlphaFoldDB" id="A0AAX3S0N9"/>
<dbReference type="SUPFAM" id="SSF51679">
    <property type="entry name" value="Bacterial luciferase-like"/>
    <property type="match status" value="1"/>
</dbReference>
<dbReference type="GO" id="GO:0008726">
    <property type="term" value="F:alkanesulfonate monooxygenase activity"/>
    <property type="evidence" value="ECO:0007669"/>
    <property type="project" value="UniProtKB-EC"/>
</dbReference>
<dbReference type="InterPro" id="IPR050172">
    <property type="entry name" value="SsuD_RutA_monooxygenase"/>
</dbReference>
<dbReference type="PANTHER" id="PTHR42847">
    <property type="entry name" value="ALKANESULFONATE MONOOXYGENASE"/>
    <property type="match status" value="1"/>
</dbReference>
<evidence type="ECO:0000313" key="10">
    <source>
        <dbReference type="Proteomes" id="UP001057142"/>
    </source>
</evidence>
<evidence type="ECO:0000256" key="4">
    <source>
        <dbReference type="ARBA" id="ARBA00022643"/>
    </source>
</evidence>
<evidence type="ECO:0000256" key="6">
    <source>
        <dbReference type="ARBA" id="ARBA00023033"/>
    </source>
</evidence>
<keyword evidence="4" id="KW-0288">FMN</keyword>
<dbReference type="InterPro" id="IPR019911">
    <property type="entry name" value="Alkanesulphonate_mOase_FMN-dep"/>
</dbReference>
<dbReference type="EC" id="1.14.14.5" evidence="2"/>
<evidence type="ECO:0000313" key="8">
    <source>
        <dbReference type="EMBL" id="USB35903.1"/>
    </source>
</evidence>
<evidence type="ECO:0000256" key="3">
    <source>
        <dbReference type="ARBA" id="ARBA00022630"/>
    </source>
</evidence>
<dbReference type="Gene3D" id="3.20.20.30">
    <property type="entry name" value="Luciferase-like domain"/>
    <property type="match status" value="1"/>
</dbReference>
<gene>
    <name evidence="9" type="primary">ssuD</name>
    <name evidence="8" type="ORF">M5J11_13910</name>
    <name evidence="9" type="ORF">PG365_08670</name>
</gene>
<dbReference type="EMBL" id="CP097327">
    <property type="protein sequence ID" value="USB35903.1"/>
    <property type="molecule type" value="Genomic_DNA"/>
</dbReference>
<keyword evidence="10" id="KW-1185">Reference proteome</keyword>
<evidence type="ECO:0000313" key="11">
    <source>
        <dbReference type="Proteomes" id="UP001222403"/>
    </source>
</evidence>
<keyword evidence="5" id="KW-0560">Oxidoreductase</keyword>
<comment type="similarity">
    <text evidence="1">Belongs to the SsuD family.</text>
</comment>
<dbReference type="EMBL" id="CP116222">
    <property type="protein sequence ID" value="WFC08412.1"/>
    <property type="molecule type" value="Genomic_DNA"/>
</dbReference>
<evidence type="ECO:0000256" key="1">
    <source>
        <dbReference type="ARBA" id="ARBA00007044"/>
    </source>
</evidence>
<dbReference type="GO" id="GO:0046306">
    <property type="term" value="P:alkanesulfonate catabolic process"/>
    <property type="evidence" value="ECO:0007669"/>
    <property type="project" value="TreeGrafter"/>
</dbReference>
<accession>A0AAX3S0N9</accession>
<feature type="domain" description="Luciferase-like" evidence="7">
    <location>
        <begin position="9"/>
        <end position="329"/>
    </location>
</feature>
<evidence type="ECO:0000313" key="9">
    <source>
        <dbReference type="EMBL" id="WFC08412.1"/>
    </source>
</evidence>
<dbReference type="CDD" id="cd01094">
    <property type="entry name" value="Alkanesulfonate_monoxygenase"/>
    <property type="match status" value="1"/>
</dbReference>
<keyword evidence="6 9" id="KW-0503">Monooxygenase</keyword>
<reference evidence="8" key="1">
    <citation type="journal article" date="2022" name="Front. Microbiol.">
        <title>Identification of a novel aminoglycoside O-nucleotidyltransferase AadA33 in Providencia vermicola.</title>
        <authorList>
            <person name="Feng C."/>
            <person name="Gao M."/>
            <person name="Jiang W."/>
            <person name="Shi W."/>
            <person name="Li A."/>
            <person name="Liu S."/>
            <person name="Zhang L."/>
            <person name="Zhang X."/>
            <person name="Li Q."/>
            <person name="Lin H."/>
            <person name="Lu J."/>
            <person name="Li K."/>
            <person name="Zhang H."/>
            <person name="Hu Y."/>
            <person name="Bao Q."/>
            <person name="Lin X."/>
        </authorList>
    </citation>
    <scope>NUCLEOTIDE SEQUENCE</scope>
    <source>
        <strain evidence="8">P13</strain>
    </source>
</reference>
<dbReference type="Proteomes" id="UP001057142">
    <property type="component" value="Chromosome"/>
</dbReference>
<evidence type="ECO:0000256" key="2">
    <source>
        <dbReference type="ARBA" id="ARBA00012113"/>
    </source>
</evidence>
<dbReference type="InterPro" id="IPR036661">
    <property type="entry name" value="Luciferase-like_sf"/>
</dbReference>
<dbReference type="PANTHER" id="PTHR42847:SF4">
    <property type="entry name" value="ALKANESULFONATE MONOOXYGENASE-RELATED"/>
    <property type="match status" value="1"/>
</dbReference>
<dbReference type="NCBIfam" id="TIGR03565">
    <property type="entry name" value="alk_sulf_monoox"/>
    <property type="match status" value="1"/>
</dbReference>
<proteinExistence type="inferred from homology"/>
<dbReference type="NCBIfam" id="NF001939">
    <property type="entry name" value="PRK00719.1"/>
    <property type="match status" value="1"/>
</dbReference>
<evidence type="ECO:0000256" key="5">
    <source>
        <dbReference type="ARBA" id="ARBA00023002"/>
    </source>
</evidence>
<organism evidence="9 11">
    <name type="scientific">Providencia vermicola</name>
    <dbReference type="NCBI Taxonomy" id="333965"/>
    <lineage>
        <taxon>Bacteria</taxon>
        <taxon>Pseudomonadati</taxon>
        <taxon>Pseudomonadota</taxon>
        <taxon>Gammaproteobacteria</taxon>
        <taxon>Enterobacterales</taxon>
        <taxon>Morganellaceae</taxon>
        <taxon>Providencia</taxon>
    </lineage>
</organism>
<name>A0AAX3S0N9_9GAMM</name>
<dbReference type="Proteomes" id="UP001222403">
    <property type="component" value="Chromosome"/>
</dbReference>
<sequence length="382" mass="41728">MAIPQKQQLFWFLPTQGDGRYLGTSKGGRAVTLAYLQQLAIAVDNIGFHGVLVPTGKACEDPWVTAAALVSVTQKLRFLVAVRPGLQPPSLAARMAATLDRLSGGRVLINVVASGDPIENKGDGLFFDHQERYHMTKEFLEVYKPLMNGQQVNYQGDYIQVENAHLLYPPLQPSGPALYLGGSSAEAMEIAAEYVDTYLTWGEPLAEVAEKINQVKQHAADKGHCLEFGIRLHVIVRETEQEAIDEANKLIAHLDDDTIAQAQATFARMDSKGQARMQALHKGSRENLFIAPNLWAGIGLVRVGAGTALVGDPQQIVSRIKEYQAIGITKFILSGYPHLEEAHRFAELVMPLLETSTEILAATSTLNEQSKGEAIGAHSRPK</sequence>
<dbReference type="InterPro" id="IPR011251">
    <property type="entry name" value="Luciferase-like_dom"/>
</dbReference>
<keyword evidence="3" id="KW-0285">Flavoprotein</keyword>
<protein>
    <recommendedName>
        <fullName evidence="2">alkanesulfonate monooxygenase</fullName>
        <ecNumber evidence="2">1.14.14.5</ecNumber>
    </recommendedName>
</protein>
<dbReference type="Pfam" id="PF00296">
    <property type="entry name" value="Bac_luciferase"/>
    <property type="match status" value="1"/>
</dbReference>